<keyword evidence="1" id="KW-0812">Transmembrane</keyword>
<feature type="transmembrane region" description="Helical" evidence="1">
    <location>
        <begin position="422"/>
        <end position="443"/>
    </location>
</feature>
<feature type="transmembrane region" description="Helical" evidence="1">
    <location>
        <begin position="391"/>
        <end position="410"/>
    </location>
</feature>
<gene>
    <name evidence="2" type="ORF">SAMN02745174_01274</name>
</gene>
<feature type="transmembrane region" description="Helical" evidence="1">
    <location>
        <begin position="186"/>
        <end position="204"/>
    </location>
</feature>
<feature type="transmembrane region" description="Helical" evidence="1">
    <location>
        <begin position="7"/>
        <end position="26"/>
    </location>
</feature>
<keyword evidence="1" id="KW-0472">Membrane</keyword>
<evidence type="ECO:0000256" key="1">
    <source>
        <dbReference type="SAM" id="Phobius"/>
    </source>
</evidence>
<evidence type="ECO:0000313" key="3">
    <source>
        <dbReference type="Proteomes" id="UP000191153"/>
    </source>
</evidence>
<name>A0A1T4MPY8_9FUSO</name>
<accession>A0A1T4MPY8</accession>
<dbReference type="STRING" id="180163.SAMN02745174_01274"/>
<feature type="transmembrane region" description="Helical" evidence="1">
    <location>
        <begin position="251"/>
        <end position="274"/>
    </location>
</feature>
<feature type="transmembrane region" description="Helical" evidence="1">
    <location>
        <begin position="142"/>
        <end position="166"/>
    </location>
</feature>
<feature type="transmembrane region" description="Helical" evidence="1">
    <location>
        <begin position="86"/>
        <end position="107"/>
    </location>
</feature>
<sequence>MKIKYDTLGLTIIIIVITGFFHNFFIEGHIVFSDLSFGISSDRYFDNIFGLWNPQLSTPTLFNIPRFFYVLPFWLISRFFEDSGPALVKSLILGILYISGFSMYALIRKFTNVYFEEEINYLSSTILGLASLYYALNPWVIIRIQHIFLLCGYSLFPLLILIFFNIFDPKFQVKSKSIFKYKNIDISYYTLINIFLFGIVFSINSAAIHYFFYEFIFFILMGSLLFVKYTYKSYKKNKLKIFLINYFFKSFLIGMTSFLFCLYWLGIYILTILFKTQVSQNNINAMETFGMFSKYSSFKNVIYMNSYWWPMINLEELPIYFYVGGGILFAFMIYGISARGYQDNIILFMTVTSSMFLILGTGIKYKYIEDLFIFATKLPIFGNIFRDPNKFAGIAVMGMTIILAFGLRSFFNRKTESLKEVLLELGILVGVFFSLGMYIYPYYQLYINGFYHPVKVPEEYQILQDITNRNKGLEKHFYLPIADSMTYSYTGFTTPYWNFTPDGRPKATGDFQIYSSQKDTIFHYEGNIDNITNYLYYVQHLLDWGYSDRVGEILKILPVDYLTYHNQYYGQNQRQNFNLQILRKDKNLEERFSDRIFTTFKLKEKGEYLSLLSKKVLTPYGFSKLDGYSTYENFDFTNYGVFFTNGQKYNEDFYSLKNDYIETVNFNDLYLSSLPEKFYVNPFDYINTADVFLNWGKVSVKNEDWKWYLKIHGINNYQYDLDKNMGVATTITSSRLSFPSYNIDKYPGKLVYNLETFLRKDIFFQPDNPNIVSIQGYPRSNINEIPVITSKILDGNPNNVWQIAKTGFLEAKENVLYNFNLIISGKGVDRLHLKVRFFDENEEELGITYVSAPTNEFSYTEMNFTGRYISPPKTKYMRIDLLSFENITQKSYWWIHDFIIVSYEDYMEENILKVDKNIEQKGNYNYYMRVFKSPAGGFLRVNIQGKEYYIDTKTTTKSSFEWVKIDKFNFDKGNLEIILKSMEGFNSLSYMVLIDEKDEIYYKDRLEKLIDKNNLFIHLEGENDFEYNGNIQTLRSYPMLSGGKGIRSQEGILSSNIEILKDSNYNLKLKMEAIPDVNDNLTLTIINEENKIIYEKKIDSKEFINRNRENKIMVDYDIYNEVFQRVYKEKFEILQNYRDYDLNNIFLEKGKYTIKLKFNSKIPSVMKLENLHKMNPDEIIIEKFEQIPFQEDCSECEFINENMFQLDLKKDMLRVNYDPTCSCDWYIVASEKVPVKYDEEYLFRLSAKSEIVRKRHMKVYFLDKTHRFLGTAFIYEVEEQKKKEWNDYEQLIRIPKDTAYMQLQIWARGDKKKYGYLELKNYEVIPYDSMILLDSLLIYENYFEKIEKNNNFKILFNNPMEKLVYGTTAKDGDILTYGESPAAIWEDGDKKRLNKYINGIRPYTKAKNFREIKFKIVLKNFFNIGFIVFAVGFIGFVVMIIYNKRKDGKK</sequence>
<dbReference type="Proteomes" id="UP000191153">
    <property type="component" value="Unassembled WGS sequence"/>
</dbReference>
<keyword evidence="3" id="KW-1185">Reference proteome</keyword>
<protein>
    <submittedName>
        <fullName evidence="2">Uncharacterized protein</fullName>
    </submittedName>
</protein>
<reference evidence="2 3" key="1">
    <citation type="submission" date="2017-02" db="EMBL/GenBank/DDBJ databases">
        <authorList>
            <person name="Peterson S.W."/>
        </authorList>
    </citation>
    <scope>NUCLEOTIDE SEQUENCE [LARGE SCALE GENOMIC DNA]</scope>
    <source>
        <strain evidence="2 3">ATCC 700028</strain>
    </source>
</reference>
<organism evidence="2 3">
    <name type="scientific">Cetobacterium ceti</name>
    <dbReference type="NCBI Taxonomy" id="180163"/>
    <lineage>
        <taxon>Bacteria</taxon>
        <taxon>Fusobacteriati</taxon>
        <taxon>Fusobacteriota</taxon>
        <taxon>Fusobacteriia</taxon>
        <taxon>Fusobacteriales</taxon>
        <taxon>Fusobacteriaceae</taxon>
        <taxon>Cetobacterium</taxon>
    </lineage>
</organism>
<feature type="transmembrane region" description="Helical" evidence="1">
    <location>
        <begin position="210"/>
        <end position="231"/>
    </location>
</feature>
<feature type="transmembrane region" description="Helical" evidence="1">
    <location>
        <begin position="345"/>
        <end position="363"/>
    </location>
</feature>
<feature type="transmembrane region" description="Helical" evidence="1">
    <location>
        <begin position="319"/>
        <end position="338"/>
    </location>
</feature>
<feature type="transmembrane region" description="Helical" evidence="1">
    <location>
        <begin position="1421"/>
        <end position="1442"/>
    </location>
</feature>
<keyword evidence="1" id="KW-1133">Transmembrane helix</keyword>
<proteinExistence type="predicted"/>
<evidence type="ECO:0000313" key="2">
    <source>
        <dbReference type="EMBL" id="SJZ69092.1"/>
    </source>
</evidence>
<dbReference type="RefSeq" id="WP_078693772.1">
    <property type="nucleotide sequence ID" value="NZ_FUWX01000009.1"/>
</dbReference>
<dbReference type="EMBL" id="FUWX01000009">
    <property type="protein sequence ID" value="SJZ69092.1"/>
    <property type="molecule type" value="Genomic_DNA"/>
</dbReference>
<feature type="transmembrane region" description="Helical" evidence="1">
    <location>
        <begin position="119"/>
        <end position="136"/>
    </location>
</feature>